<dbReference type="InterPro" id="IPR029058">
    <property type="entry name" value="AB_hydrolase_fold"/>
</dbReference>
<dbReference type="InterPro" id="IPR010333">
    <property type="entry name" value="VirJ"/>
</dbReference>
<evidence type="ECO:0000313" key="2">
    <source>
        <dbReference type="EMBL" id="SFZ92887.1"/>
    </source>
</evidence>
<dbReference type="Proteomes" id="UP000182034">
    <property type="component" value="Unassembled WGS sequence"/>
</dbReference>
<dbReference type="EMBL" id="FPKW01000004">
    <property type="protein sequence ID" value="SFZ92887.1"/>
    <property type="molecule type" value="Genomic_DNA"/>
</dbReference>
<dbReference type="Gene3D" id="3.40.50.1820">
    <property type="entry name" value="alpha/beta hydrolase"/>
    <property type="match status" value="1"/>
</dbReference>
<gene>
    <name evidence="2" type="ORF">SAMN05216324_10432</name>
</gene>
<dbReference type="AlphaFoldDB" id="A0A1K2IKI7"/>
<sequence length="234" mass="26925">MKDAFKFILRILSFAGFFLLNSCMSKDDFNITSWNSNTDKPIIFYLSGDAGFNSFSKGLANDFYMMGYDVFGLNTKNYFWNKKTPEQTSSAIESYIDKQLQGRKNQKVILIGYSFGADVTPFVYNYFTDDLKNKIQHVFIIGPSKTTDFKIHLNEYFGMEPKGSMLVTPEINKMTDAPVTLILSDFEYAHFPYHEINLSNNYHMKHIPGNHHYSGNTKIISGYIQQVLKTKNLP</sequence>
<keyword evidence="3" id="KW-1185">Reference proteome</keyword>
<feature type="domain" description="Bacterial virulence" evidence="1">
    <location>
        <begin position="44"/>
        <end position="230"/>
    </location>
</feature>
<dbReference type="OrthoDB" id="641022at2"/>
<dbReference type="RefSeq" id="WP_072408482.1">
    <property type="nucleotide sequence ID" value="NZ_FPKW01000004.1"/>
</dbReference>
<dbReference type="ESTHER" id="9flao-a0a1k2iki7">
    <property type="family name" value="VirJ"/>
</dbReference>
<accession>A0A1K2IKI7</accession>
<organism evidence="2 3">
    <name type="scientific">Chryseobacterium limigenitum</name>
    <dbReference type="NCBI Taxonomy" id="1612149"/>
    <lineage>
        <taxon>Bacteria</taxon>
        <taxon>Pseudomonadati</taxon>
        <taxon>Bacteroidota</taxon>
        <taxon>Flavobacteriia</taxon>
        <taxon>Flavobacteriales</taxon>
        <taxon>Weeksellaceae</taxon>
        <taxon>Chryseobacterium group</taxon>
        <taxon>Chryseobacterium</taxon>
    </lineage>
</organism>
<proteinExistence type="predicted"/>
<dbReference type="SUPFAM" id="SSF53474">
    <property type="entry name" value="alpha/beta-Hydrolases"/>
    <property type="match status" value="1"/>
</dbReference>
<name>A0A1K2IKI7_9FLAO</name>
<protein>
    <submittedName>
        <fullName evidence="2">Virulence protein (VirJ)</fullName>
    </submittedName>
</protein>
<reference evidence="3" key="1">
    <citation type="submission" date="2016-10" db="EMBL/GenBank/DDBJ databases">
        <authorList>
            <person name="Varghese N."/>
            <person name="Submissions S."/>
        </authorList>
    </citation>
    <scope>NUCLEOTIDE SEQUENCE [LARGE SCALE GENOMIC DNA]</scope>
    <source>
        <strain evidence="3">SUR2</strain>
    </source>
</reference>
<evidence type="ECO:0000313" key="3">
    <source>
        <dbReference type="Proteomes" id="UP000182034"/>
    </source>
</evidence>
<dbReference type="Pfam" id="PF06057">
    <property type="entry name" value="VirJ"/>
    <property type="match status" value="1"/>
</dbReference>
<evidence type="ECO:0000259" key="1">
    <source>
        <dbReference type="Pfam" id="PF06057"/>
    </source>
</evidence>